<sequence length="429" mass="47856">MSCDFQFATVVKTINKGTLSSIDWDDKAAIVSGGKAYPGDSLANAVTNGKFLLNSYVNGQIGKADLKDMLLTSIGSMQLEGAESSLFKKAMPDGSYVIDIHNLGTWIEWGKDMSGYFPEADHDTQNVVTDDKTPDDNQATKEDTEESTTAQDVTNFYTEMVKLADSKDPIDQKNFINIVGWMSLVIMRLTTRTITSVSGFLAKRGVKTYNNLFGGEFTFMIPPPHFKFMIAFNNACSKGSDGNILILKHLLTTYKAPGGEEGYNNSVRSVLKAGCLLHLEYNGMVPVKSLIHISRISGKFINDILIRFSITAFKETLIRLDHVLSTYYNEEITLFPWARLIKDNYHSDLASSMNKNWLMLMFYIISRLDKDQAEGIWEQKPFNGMPELPAAIKGIGGKFIDECTRLDVTVLNDHAYKIDQGSTDDDILD</sequence>
<feature type="compositionally biased region" description="Basic and acidic residues" evidence="1">
    <location>
        <begin position="120"/>
        <end position="142"/>
    </location>
</feature>
<keyword evidence="2" id="KW-0543">Viral nucleoprotein</keyword>
<proteinExistence type="predicted"/>
<accession>A0A7D7EY09</accession>
<name>A0A7D7EY09_9RHAB</name>
<organism evidence="2">
    <name type="scientific">Coleopteran rhabdo-related virus OKIAV20</name>
    <dbReference type="NCBI Taxonomy" id="2746287"/>
    <lineage>
        <taxon>Viruses</taxon>
        <taxon>Riboviria</taxon>
        <taxon>Orthornavirae</taxon>
        <taxon>Negarnaviricota</taxon>
        <taxon>Haploviricotina</taxon>
        <taxon>Monjiviricetes</taxon>
        <taxon>Mononegavirales</taxon>
        <taxon>Rhabdoviridae</taxon>
    </lineage>
</organism>
<protein>
    <submittedName>
        <fullName evidence="2">Nucleocapsid protein</fullName>
    </submittedName>
</protein>
<dbReference type="GO" id="GO:0019013">
    <property type="term" value="C:viral nucleocapsid"/>
    <property type="evidence" value="ECO:0007669"/>
    <property type="project" value="UniProtKB-KW"/>
</dbReference>
<reference evidence="2" key="2">
    <citation type="submission" date="2020-03" db="EMBL/GenBank/DDBJ databases">
        <authorList>
            <person name="Kafer S."/>
            <person name="Paraskevopoulou S."/>
            <person name="Zirkel F."/>
            <person name="Wieseke N."/>
            <person name="Donath A."/>
            <person name="Petersen M."/>
            <person name="Jones T.C."/>
            <person name="Liu S."/>
            <person name="Zhou X."/>
            <person name="Middendorf M."/>
            <person name="Junglen S."/>
            <person name="Misof B."/>
            <person name="Drosten C."/>
        </authorList>
    </citation>
    <scope>NUCLEOTIDE SEQUENCE</scope>
    <source>
        <strain evidence="2">OKIAV20</strain>
    </source>
</reference>
<evidence type="ECO:0000313" key="2">
    <source>
        <dbReference type="EMBL" id="QMP82177.1"/>
    </source>
</evidence>
<dbReference type="EMBL" id="MT153398">
    <property type="protein sequence ID" value="QMP82177.1"/>
    <property type="molecule type" value="Viral_cRNA"/>
</dbReference>
<feature type="region of interest" description="Disordered" evidence="1">
    <location>
        <begin position="120"/>
        <end position="149"/>
    </location>
</feature>
<keyword evidence="2" id="KW-0946">Virion</keyword>
<reference evidence="2" key="1">
    <citation type="journal article" date="2019" name="PLoS Pathog.">
        <title>Re-assessing the diversity of negative strand RNA viruses in insects.</title>
        <authorList>
            <person name="Kafer S."/>
            <person name="Paraskevopoulou S."/>
            <person name="Zirkel F."/>
            <person name="Wieseke N."/>
            <person name="Donath A."/>
            <person name="Petersen M."/>
            <person name="Jones T.C."/>
            <person name="Liu S."/>
            <person name="Zhou X."/>
            <person name="Middendorf M."/>
            <person name="Junglen S."/>
            <person name="Misof B."/>
            <person name="Drosten C."/>
        </authorList>
    </citation>
    <scope>NUCLEOTIDE SEQUENCE</scope>
    <source>
        <strain evidence="2">OKIAV20</strain>
    </source>
</reference>
<evidence type="ECO:0000256" key="1">
    <source>
        <dbReference type="SAM" id="MobiDB-lite"/>
    </source>
</evidence>